<dbReference type="InterPro" id="IPR029035">
    <property type="entry name" value="DHS-like_NAD/FAD-binding_dom"/>
</dbReference>
<evidence type="ECO:0000256" key="1">
    <source>
        <dbReference type="ARBA" id="ARBA00012928"/>
    </source>
</evidence>
<keyword evidence="4" id="KW-0862">Zinc</keyword>
<dbReference type="PANTHER" id="PTHR11085">
    <property type="entry name" value="NAD-DEPENDENT PROTEIN DEACYLASE SIRTUIN-5, MITOCHONDRIAL-RELATED"/>
    <property type="match status" value="1"/>
</dbReference>
<dbReference type="InterPro" id="IPR050134">
    <property type="entry name" value="NAD-dep_sirtuin_deacylases"/>
</dbReference>
<evidence type="ECO:0000259" key="5">
    <source>
        <dbReference type="PROSITE" id="PS50305"/>
    </source>
</evidence>
<dbReference type="SUPFAM" id="SSF52467">
    <property type="entry name" value="DHS-like NAD/FAD-binding domain"/>
    <property type="match status" value="1"/>
</dbReference>
<evidence type="ECO:0000256" key="3">
    <source>
        <dbReference type="ARBA" id="ARBA00023027"/>
    </source>
</evidence>
<feature type="binding site" evidence="4">
    <location>
        <position position="139"/>
    </location>
    <ligand>
        <name>Zn(2+)</name>
        <dbReference type="ChEBI" id="CHEBI:29105"/>
    </ligand>
</feature>
<gene>
    <name evidence="6" type="ORF">IAA45_11340</name>
</gene>
<feature type="domain" description="Deacetylase sirtuin-type" evidence="5">
    <location>
        <begin position="6"/>
        <end position="251"/>
    </location>
</feature>
<protein>
    <recommendedName>
        <fullName evidence="1">protein acetyllysine N-acetyltransferase</fullName>
        <ecNumber evidence="1">2.3.1.286</ecNumber>
    </recommendedName>
</protein>
<sequence length="251" mass="28618">MSADSNRGYREKLETVKKILFGSQYLVCLKGRSLSNLCGCSNYFNPRDAYAVEAKYGYSPEEILSASFYNTRVEQFYEFYKNEMIADLGEIPEGMKVLARMEEAGILKYIITRDVFSLAKRAGCRNVLEIHGNVFHNQCPHCKAEYPIEYIQQSKGVPKCAKCGTTIRPKMCLVGEMVDNDVVTRAAEEMTKADVVLIMGCHMNDYMTTTFLRYFNGEKVILISQDEHYLDYRADITLYGNPMDILEDLGV</sequence>
<dbReference type="Gene3D" id="3.40.50.1220">
    <property type="entry name" value="TPP-binding domain"/>
    <property type="match status" value="1"/>
</dbReference>
<evidence type="ECO:0000313" key="6">
    <source>
        <dbReference type="EMBL" id="HIX60290.1"/>
    </source>
</evidence>
<keyword evidence="3" id="KW-0520">NAD</keyword>
<evidence type="ECO:0000256" key="4">
    <source>
        <dbReference type="PROSITE-ProRule" id="PRU00236"/>
    </source>
</evidence>
<dbReference type="GO" id="GO:0046872">
    <property type="term" value="F:metal ion binding"/>
    <property type="evidence" value="ECO:0007669"/>
    <property type="project" value="UniProtKB-KW"/>
</dbReference>
<reference evidence="6" key="1">
    <citation type="journal article" date="2021" name="PeerJ">
        <title>Extensive microbial diversity within the chicken gut microbiome revealed by metagenomics and culture.</title>
        <authorList>
            <person name="Gilroy R."/>
            <person name="Ravi A."/>
            <person name="Getino M."/>
            <person name="Pursley I."/>
            <person name="Horton D.L."/>
            <person name="Alikhan N.F."/>
            <person name="Baker D."/>
            <person name="Gharbi K."/>
            <person name="Hall N."/>
            <person name="Watson M."/>
            <person name="Adriaenssens E.M."/>
            <person name="Foster-Nyarko E."/>
            <person name="Jarju S."/>
            <person name="Secka A."/>
            <person name="Antonio M."/>
            <person name="Oren A."/>
            <person name="Chaudhuri R.R."/>
            <person name="La Ragione R."/>
            <person name="Hildebrand F."/>
            <person name="Pallen M.J."/>
        </authorList>
    </citation>
    <scope>NUCLEOTIDE SEQUENCE</scope>
    <source>
        <strain evidence="6">ChiSjej1B19-8411</strain>
    </source>
</reference>
<evidence type="ECO:0000313" key="7">
    <source>
        <dbReference type="Proteomes" id="UP000886817"/>
    </source>
</evidence>
<dbReference type="InterPro" id="IPR026590">
    <property type="entry name" value="Ssirtuin_cat_dom"/>
</dbReference>
<keyword evidence="2" id="KW-0808">Transferase</keyword>
<feature type="binding site" evidence="4">
    <location>
        <position position="142"/>
    </location>
    <ligand>
        <name>Zn(2+)</name>
        <dbReference type="ChEBI" id="CHEBI:29105"/>
    </ligand>
</feature>
<reference evidence="6" key="2">
    <citation type="submission" date="2021-04" db="EMBL/GenBank/DDBJ databases">
        <authorList>
            <person name="Gilroy R."/>
        </authorList>
    </citation>
    <scope>NUCLEOTIDE SEQUENCE</scope>
    <source>
        <strain evidence="6">ChiSjej1B19-8411</strain>
    </source>
</reference>
<organism evidence="6 7">
    <name type="scientific">Candidatus Blautia gallistercoris</name>
    <dbReference type="NCBI Taxonomy" id="2838490"/>
    <lineage>
        <taxon>Bacteria</taxon>
        <taxon>Bacillati</taxon>
        <taxon>Bacillota</taxon>
        <taxon>Clostridia</taxon>
        <taxon>Lachnospirales</taxon>
        <taxon>Lachnospiraceae</taxon>
        <taxon>Blautia</taxon>
    </lineage>
</organism>
<proteinExistence type="predicted"/>
<dbReference type="Pfam" id="PF02146">
    <property type="entry name" value="SIR2"/>
    <property type="match status" value="1"/>
</dbReference>
<dbReference type="GO" id="GO:0017136">
    <property type="term" value="F:histone deacetylase activity, NAD-dependent"/>
    <property type="evidence" value="ECO:0007669"/>
    <property type="project" value="TreeGrafter"/>
</dbReference>
<feature type="binding site" evidence="4">
    <location>
        <position position="163"/>
    </location>
    <ligand>
        <name>Zn(2+)</name>
        <dbReference type="ChEBI" id="CHEBI:29105"/>
    </ligand>
</feature>
<dbReference type="AlphaFoldDB" id="A0A9D1WJE9"/>
<name>A0A9D1WJE9_9FIRM</name>
<dbReference type="Proteomes" id="UP000886817">
    <property type="component" value="Unassembled WGS sequence"/>
</dbReference>
<dbReference type="EC" id="2.3.1.286" evidence="1"/>
<dbReference type="InterPro" id="IPR026591">
    <property type="entry name" value="Sirtuin_cat_small_dom_sf"/>
</dbReference>
<dbReference type="InterPro" id="IPR003000">
    <property type="entry name" value="Sirtuin"/>
</dbReference>
<keyword evidence="4" id="KW-0479">Metal-binding</keyword>
<dbReference type="GO" id="GO:0070403">
    <property type="term" value="F:NAD+ binding"/>
    <property type="evidence" value="ECO:0007669"/>
    <property type="project" value="InterPro"/>
</dbReference>
<evidence type="ECO:0000256" key="2">
    <source>
        <dbReference type="ARBA" id="ARBA00022679"/>
    </source>
</evidence>
<comment type="caution">
    <text evidence="6">The sequence shown here is derived from an EMBL/GenBank/DDBJ whole genome shotgun (WGS) entry which is preliminary data.</text>
</comment>
<feature type="active site" description="Proton acceptor" evidence="4">
    <location>
        <position position="131"/>
    </location>
</feature>
<dbReference type="PANTHER" id="PTHR11085:SF10">
    <property type="entry name" value="NAD-DEPENDENT PROTEIN DEACYLASE SIRTUIN-5, MITOCHONDRIAL-RELATED"/>
    <property type="match status" value="1"/>
</dbReference>
<accession>A0A9D1WJE9</accession>
<dbReference type="PROSITE" id="PS50305">
    <property type="entry name" value="SIRTUIN"/>
    <property type="match status" value="1"/>
</dbReference>
<dbReference type="Gene3D" id="3.30.1600.10">
    <property type="entry name" value="SIR2/SIRT2 'Small Domain"/>
    <property type="match status" value="1"/>
</dbReference>
<feature type="binding site" evidence="4">
    <location>
        <position position="160"/>
    </location>
    <ligand>
        <name>Zn(2+)</name>
        <dbReference type="ChEBI" id="CHEBI:29105"/>
    </ligand>
</feature>
<dbReference type="EMBL" id="DXEX01000242">
    <property type="protein sequence ID" value="HIX60290.1"/>
    <property type="molecule type" value="Genomic_DNA"/>
</dbReference>